<dbReference type="NCBIfam" id="TIGR01021">
    <property type="entry name" value="rpsE_bact"/>
    <property type="match status" value="1"/>
</dbReference>
<dbReference type="InterPro" id="IPR005324">
    <property type="entry name" value="Ribosomal_uS5_C"/>
</dbReference>
<accession>A0A4R0XVZ6</accession>
<dbReference type="Gene3D" id="3.30.160.20">
    <property type="match status" value="1"/>
</dbReference>
<dbReference type="Pfam" id="PF00333">
    <property type="entry name" value="Ribosomal_S5"/>
    <property type="match status" value="1"/>
</dbReference>
<evidence type="ECO:0000313" key="13">
    <source>
        <dbReference type="Proteomes" id="UP000294192"/>
    </source>
</evidence>
<evidence type="ECO:0000313" key="12">
    <source>
        <dbReference type="EMBL" id="TCG11131.1"/>
    </source>
</evidence>
<dbReference type="SUPFAM" id="SSF54211">
    <property type="entry name" value="Ribosomal protein S5 domain 2-like"/>
    <property type="match status" value="1"/>
</dbReference>
<comment type="similarity">
    <text evidence="1 8 9">Belongs to the universal ribosomal protein uS5 family.</text>
</comment>
<dbReference type="HAMAP" id="MF_01307_B">
    <property type="entry name" value="Ribosomal_uS5_B"/>
    <property type="match status" value="1"/>
</dbReference>
<dbReference type="InterPro" id="IPR005712">
    <property type="entry name" value="Ribosomal_uS5_bac-type"/>
</dbReference>
<keyword evidence="4 8" id="KW-0689">Ribosomal protein</keyword>
<evidence type="ECO:0000256" key="6">
    <source>
        <dbReference type="ARBA" id="ARBA00035255"/>
    </source>
</evidence>
<dbReference type="FunFam" id="3.30.230.10:FF:000002">
    <property type="entry name" value="30S ribosomal protein S5"/>
    <property type="match status" value="1"/>
</dbReference>
<dbReference type="InterPro" id="IPR013810">
    <property type="entry name" value="Ribosomal_uS5_N"/>
</dbReference>
<dbReference type="InterPro" id="IPR020568">
    <property type="entry name" value="Ribosomal_Su5_D2-typ_SF"/>
</dbReference>
<evidence type="ECO:0000256" key="5">
    <source>
        <dbReference type="ARBA" id="ARBA00023274"/>
    </source>
</evidence>
<dbReference type="Gene3D" id="3.30.230.10">
    <property type="match status" value="1"/>
</dbReference>
<sequence>MTENKETKTVEVVATKKATEAPKAGANANRGNNQRNGRRPQRGNGRRKFNGRRQTEFEEKVVNISRVTTVVKGGRRFSFSALVVVGNKKGKVGWGWGKANEVPDAIRKAIKDARNNMIVAPIIDKRTVPHEQTGLFLASKVLVKAAPKGKGIIASGAIRTVVELAGYTDIYTKSLGSRSKTNSVKATIDALKNLRTVEEIAKLRDVKVSDITG</sequence>
<dbReference type="EMBL" id="PSZO01000012">
    <property type="protein sequence ID" value="TCG11131.1"/>
    <property type="molecule type" value="Genomic_DNA"/>
</dbReference>
<evidence type="ECO:0000259" key="11">
    <source>
        <dbReference type="PROSITE" id="PS50881"/>
    </source>
</evidence>
<dbReference type="InterPro" id="IPR014721">
    <property type="entry name" value="Ribsml_uS5_D2-typ_fold_subgr"/>
</dbReference>
<evidence type="ECO:0000256" key="4">
    <source>
        <dbReference type="ARBA" id="ARBA00022980"/>
    </source>
</evidence>
<feature type="region of interest" description="Disordered" evidence="10">
    <location>
        <begin position="1"/>
        <end position="54"/>
    </location>
</feature>
<dbReference type="InterPro" id="IPR000851">
    <property type="entry name" value="Ribosomal_uS5"/>
</dbReference>
<dbReference type="GO" id="GO:0005737">
    <property type="term" value="C:cytoplasm"/>
    <property type="evidence" value="ECO:0007669"/>
    <property type="project" value="UniProtKB-ARBA"/>
</dbReference>
<dbReference type="AlphaFoldDB" id="A0A4R0XVZ6"/>
<dbReference type="PROSITE" id="PS50881">
    <property type="entry name" value="S5_DSRBD"/>
    <property type="match status" value="1"/>
</dbReference>
<dbReference type="GO" id="GO:0003735">
    <property type="term" value="F:structural constituent of ribosome"/>
    <property type="evidence" value="ECO:0007669"/>
    <property type="project" value="UniProtKB-UniRule"/>
</dbReference>
<comment type="function">
    <text evidence="8">Located at the back of the 30S subunit body where it stabilizes the conformation of the head with respect to the body.</text>
</comment>
<feature type="compositionally biased region" description="Low complexity" evidence="10">
    <location>
        <begin position="21"/>
        <end position="35"/>
    </location>
</feature>
<dbReference type="PROSITE" id="PS00585">
    <property type="entry name" value="RIBOSOMAL_S5"/>
    <property type="match status" value="1"/>
</dbReference>
<reference evidence="12 13" key="1">
    <citation type="submission" date="2018-02" db="EMBL/GenBank/DDBJ databases">
        <title>Mycoplasma marinum and Mycoplasma todarodis sp. nov., moderately halophilic and psychrotolerant mycoplasmas isolated from cephalopods.</title>
        <authorList>
            <person name="Viver T."/>
        </authorList>
    </citation>
    <scope>NUCLEOTIDE SEQUENCE [LARGE SCALE GENOMIC DNA]</scope>
    <source>
        <strain evidence="12 13">PE</strain>
    </source>
</reference>
<comment type="subunit">
    <text evidence="7 8">Part of the 30S ribosomal subunit. Contacts proteins S4 and S8.</text>
</comment>
<evidence type="ECO:0000256" key="2">
    <source>
        <dbReference type="ARBA" id="ARBA00022730"/>
    </source>
</evidence>
<dbReference type="GO" id="GO:0019843">
    <property type="term" value="F:rRNA binding"/>
    <property type="evidence" value="ECO:0007669"/>
    <property type="project" value="UniProtKB-UniRule"/>
</dbReference>
<evidence type="ECO:0000256" key="1">
    <source>
        <dbReference type="ARBA" id="ARBA00008945"/>
    </source>
</evidence>
<keyword evidence="3 8" id="KW-0694">RNA-binding</keyword>
<comment type="caution">
    <text evidence="12">The sequence shown here is derived from an EMBL/GenBank/DDBJ whole genome shotgun (WGS) entry which is preliminary data.</text>
</comment>
<keyword evidence="13" id="KW-1185">Reference proteome</keyword>
<dbReference type="GO" id="GO:0015935">
    <property type="term" value="C:small ribosomal subunit"/>
    <property type="evidence" value="ECO:0007669"/>
    <property type="project" value="InterPro"/>
</dbReference>
<protein>
    <recommendedName>
        <fullName evidence="6 8">Small ribosomal subunit protein uS5</fullName>
    </recommendedName>
</protein>
<evidence type="ECO:0000256" key="9">
    <source>
        <dbReference type="RuleBase" id="RU003823"/>
    </source>
</evidence>
<evidence type="ECO:0000256" key="3">
    <source>
        <dbReference type="ARBA" id="ARBA00022884"/>
    </source>
</evidence>
<feature type="domain" description="S5 DRBM" evidence="11">
    <location>
        <begin position="57"/>
        <end position="120"/>
    </location>
</feature>
<dbReference type="Proteomes" id="UP000294192">
    <property type="component" value="Unassembled WGS sequence"/>
</dbReference>
<dbReference type="GO" id="GO:0006412">
    <property type="term" value="P:translation"/>
    <property type="evidence" value="ECO:0007669"/>
    <property type="project" value="UniProtKB-UniRule"/>
</dbReference>
<dbReference type="GO" id="GO:0042254">
    <property type="term" value="P:ribosome biogenesis"/>
    <property type="evidence" value="ECO:0007669"/>
    <property type="project" value="UniProtKB-ARBA"/>
</dbReference>
<dbReference type="FunFam" id="3.30.160.20:FF:000001">
    <property type="entry name" value="30S ribosomal protein S5"/>
    <property type="match status" value="1"/>
</dbReference>
<comment type="function">
    <text evidence="8">With S4 and S12 plays an important role in translational accuracy.</text>
</comment>
<comment type="domain">
    <text evidence="8">The N-terminal domain interacts with the head of the 30S subunit; the C-terminal domain interacts with the body and contacts protein S4. The interaction surface between S4 and S5 is involved in control of translational fidelity.</text>
</comment>
<dbReference type="SUPFAM" id="SSF54768">
    <property type="entry name" value="dsRNA-binding domain-like"/>
    <property type="match status" value="1"/>
</dbReference>
<dbReference type="OrthoDB" id="9809045at2"/>
<keyword evidence="2 8" id="KW-0699">rRNA-binding</keyword>
<gene>
    <name evidence="8" type="primary">rpsE</name>
    <name evidence="12" type="ORF">C4B24_02955</name>
</gene>
<evidence type="ECO:0000256" key="7">
    <source>
        <dbReference type="ARBA" id="ARBA00062000"/>
    </source>
</evidence>
<dbReference type="PANTHER" id="PTHR48277:SF1">
    <property type="entry name" value="MITOCHONDRIAL RIBOSOMAL PROTEIN S5"/>
    <property type="match status" value="1"/>
</dbReference>
<proteinExistence type="inferred from homology"/>
<name>A0A4R0XVZ6_9MOLU</name>
<keyword evidence="5 8" id="KW-0687">Ribonucleoprotein</keyword>
<dbReference type="Pfam" id="PF03719">
    <property type="entry name" value="Ribosomal_S5_C"/>
    <property type="match status" value="1"/>
</dbReference>
<feature type="compositionally biased region" description="Basic residues" evidence="10">
    <location>
        <begin position="36"/>
        <end position="51"/>
    </location>
</feature>
<organism evidence="12 13">
    <name type="scientific">Mycoplasma marinum</name>
    <dbReference type="NCBI Taxonomy" id="1937190"/>
    <lineage>
        <taxon>Bacteria</taxon>
        <taxon>Bacillati</taxon>
        <taxon>Mycoplasmatota</taxon>
        <taxon>Mollicutes</taxon>
        <taxon>Mycoplasmataceae</taxon>
        <taxon>Mycoplasma</taxon>
    </lineage>
</organism>
<dbReference type="PANTHER" id="PTHR48277">
    <property type="entry name" value="MITOCHONDRIAL RIBOSOMAL PROTEIN S5"/>
    <property type="match status" value="1"/>
</dbReference>
<evidence type="ECO:0000256" key="8">
    <source>
        <dbReference type="HAMAP-Rule" id="MF_01307"/>
    </source>
</evidence>
<evidence type="ECO:0000256" key="10">
    <source>
        <dbReference type="SAM" id="MobiDB-lite"/>
    </source>
</evidence>
<dbReference type="InterPro" id="IPR018192">
    <property type="entry name" value="Ribosomal_uS5_N_CS"/>
</dbReference>